<dbReference type="EMBL" id="GBXM01050872">
    <property type="protein sequence ID" value="JAH57705.1"/>
    <property type="molecule type" value="Transcribed_RNA"/>
</dbReference>
<dbReference type="AlphaFoldDB" id="A0A0E9TXN1"/>
<keyword evidence="1" id="KW-0812">Transmembrane</keyword>
<sequence length="35" mass="4291">MDILLMCNVYIYTIFLTHAMFFESWLTFYKVGFMT</sequence>
<protein>
    <submittedName>
        <fullName evidence="2">Uncharacterized protein</fullName>
    </submittedName>
</protein>
<evidence type="ECO:0000313" key="2">
    <source>
        <dbReference type="EMBL" id="JAH57705.1"/>
    </source>
</evidence>
<feature type="transmembrane region" description="Helical" evidence="1">
    <location>
        <begin position="9"/>
        <end position="29"/>
    </location>
</feature>
<keyword evidence="1" id="KW-0472">Membrane</keyword>
<accession>A0A0E9TXN1</accession>
<keyword evidence="1" id="KW-1133">Transmembrane helix</keyword>
<proteinExistence type="predicted"/>
<organism evidence="2">
    <name type="scientific">Anguilla anguilla</name>
    <name type="common">European freshwater eel</name>
    <name type="synonym">Muraena anguilla</name>
    <dbReference type="NCBI Taxonomy" id="7936"/>
    <lineage>
        <taxon>Eukaryota</taxon>
        <taxon>Metazoa</taxon>
        <taxon>Chordata</taxon>
        <taxon>Craniata</taxon>
        <taxon>Vertebrata</taxon>
        <taxon>Euteleostomi</taxon>
        <taxon>Actinopterygii</taxon>
        <taxon>Neopterygii</taxon>
        <taxon>Teleostei</taxon>
        <taxon>Anguilliformes</taxon>
        <taxon>Anguillidae</taxon>
        <taxon>Anguilla</taxon>
    </lineage>
</organism>
<reference evidence="2" key="2">
    <citation type="journal article" date="2015" name="Fish Shellfish Immunol.">
        <title>Early steps in the European eel (Anguilla anguilla)-Vibrio vulnificus interaction in the gills: Role of the RtxA13 toxin.</title>
        <authorList>
            <person name="Callol A."/>
            <person name="Pajuelo D."/>
            <person name="Ebbesson L."/>
            <person name="Teles M."/>
            <person name="MacKenzie S."/>
            <person name="Amaro C."/>
        </authorList>
    </citation>
    <scope>NUCLEOTIDE SEQUENCE</scope>
</reference>
<name>A0A0E9TXN1_ANGAN</name>
<reference evidence="2" key="1">
    <citation type="submission" date="2014-11" db="EMBL/GenBank/DDBJ databases">
        <authorList>
            <person name="Amaro Gonzalez C."/>
        </authorList>
    </citation>
    <scope>NUCLEOTIDE SEQUENCE</scope>
</reference>
<evidence type="ECO:0000256" key="1">
    <source>
        <dbReference type="SAM" id="Phobius"/>
    </source>
</evidence>